<name>A0ABU7E1N3_9TELE</name>
<comment type="caution">
    <text evidence="3">The sequence shown here is derived from an EMBL/GenBank/DDBJ whole genome shotgun (WGS) entry which is preliminary data.</text>
</comment>
<evidence type="ECO:0000256" key="1">
    <source>
        <dbReference type="SAM" id="Coils"/>
    </source>
</evidence>
<feature type="coiled-coil region" evidence="1">
    <location>
        <begin position="6"/>
        <end position="110"/>
    </location>
</feature>
<dbReference type="PANTHER" id="PTHR46569:SF1">
    <property type="entry name" value="E3 UBIQUITIN-PROTEIN LIGASE RFWD3-RELATED"/>
    <property type="match status" value="1"/>
</dbReference>
<proteinExistence type="predicted"/>
<sequence>ELENALAVENVELQEQQSDCKDLQETLVKLEKHKEKLIQQIKATRQLCYEESQKILSLQAEEAQKESQVEEYERELARARWRLKKLREEVKKAKRKVENAQERNSPLQDSIRQSYEEILQEEHTLYSLSGGVVTPDSQLEESTSPADTTEDDPLPMKPWGRSQSLPAYADLIMGAGDLSFCNNLAGTREDDESGSSSTKEIDRSDIEEDPENGKIHNEVDNEREEGSTLNPAPLSQLDFYQVNLFTYCQTDNDLFNEDLFPKTDSSDGFASDPFKGNDPFAKDIFYSSTNEEVENVCDEADTSLSCAENKASTGTQCFESEFPDEDSDIEISYSREDLDAIAIVDDFSGFKPIQSSSEELMPEPIVDRKCPGQHSVESDPSGYELDLCLVSSSSKTEEHHHGSLAKEDTSEGTGGSQVPSCVSAQAIHHHHSDHLMLEPHWISDIQQTVPHDLPSRKVTEVIRNIAEEPRNAESPNNSLNSQNQLVIKSDCHQNNLDLSYSSASPTCFDPYGFKLSPENSSHTLVDPDEAELSPEHAENVIIFDGELSSSPPYDLRFVPYGFEITACQIVRDSDPYGFKLSPDEENQVVLDLCGHDNLDPMVPSTNENNEELENFNYAYQEVLKPHIFENQEVIEECDYNFQKVLDSRSFGNQEVLEPPSPFKKELVVYEKKELVDFSSHENQEVVETFPSINKEYLLESCSYNNQEVLETNTHGNQELREFSYPENQEILDLDFSHENQELLCFYNTENHTVLVSDCHHDNELQDLSLTENQELLDLHSHDNQETLDMFSHKNVGDVKQNEDIVETELCFSNNSSDSDLASNNVEKLEFGSTNVCSASTINSATADAFNKTISSMSTKQDSSISESANSQMFFGADLGSVFGAGGYIGCPDVADDLEPLNRCQENPPPKSAPDPIQPVRPIRPPRPSLKVSLKS</sequence>
<protein>
    <submittedName>
        <fullName evidence="3">Uncharacterized protein</fullName>
    </submittedName>
</protein>
<dbReference type="InterPro" id="IPR052639">
    <property type="entry name" value="TRAIP_ubiq-protein_ligase"/>
</dbReference>
<evidence type="ECO:0000256" key="2">
    <source>
        <dbReference type="SAM" id="MobiDB-lite"/>
    </source>
</evidence>
<feature type="region of interest" description="Disordered" evidence="2">
    <location>
        <begin position="127"/>
        <end position="162"/>
    </location>
</feature>
<feature type="compositionally biased region" description="Basic and acidic residues" evidence="2">
    <location>
        <begin position="211"/>
        <end position="226"/>
    </location>
</feature>
<feature type="non-terminal residue" evidence="3">
    <location>
        <position position="1"/>
    </location>
</feature>
<feature type="region of interest" description="Disordered" evidence="2">
    <location>
        <begin position="398"/>
        <end position="419"/>
    </location>
</feature>
<reference evidence="3 4" key="1">
    <citation type="submission" date="2021-06" db="EMBL/GenBank/DDBJ databases">
        <authorList>
            <person name="Palmer J.M."/>
        </authorList>
    </citation>
    <scope>NUCLEOTIDE SEQUENCE [LARGE SCALE GENOMIC DNA]</scope>
    <source>
        <strain evidence="3 4">CL_MEX2019</strain>
        <tissue evidence="3">Muscle</tissue>
    </source>
</reference>
<evidence type="ECO:0000313" key="3">
    <source>
        <dbReference type="EMBL" id="MED6279804.1"/>
    </source>
</evidence>
<feature type="compositionally biased region" description="Polar residues" evidence="2">
    <location>
        <begin position="135"/>
        <end position="147"/>
    </location>
</feature>
<feature type="compositionally biased region" description="Basic and acidic residues" evidence="2">
    <location>
        <begin position="398"/>
        <end position="409"/>
    </location>
</feature>
<keyword evidence="1" id="KW-0175">Coiled coil</keyword>
<feature type="region of interest" description="Disordered" evidence="2">
    <location>
        <begin position="184"/>
        <end position="232"/>
    </location>
</feature>
<keyword evidence="4" id="KW-1185">Reference proteome</keyword>
<organism evidence="3 4">
    <name type="scientific">Characodon lateralis</name>
    <dbReference type="NCBI Taxonomy" id="208331"/>
    <lineage>
        <taxon>Eukaryota</taxon>
        <taxon>Metazoa</taxon>
        <taxon>Chordata</taxon>
        <taxon>Craniata</taxon>
        <taxon>Vertebrata</taxon>
        <taxon>Euteleostomi</taxon>
        <taxon>Actinopterygii</taxon>
        <taxon>Neopterygii</taxon>
        <taxon>Teleostei</taxon>
        <taxon>Neoteleostei</taxon>
        <taxon>Acanthomorphata</taxon>
        <taxon>Ovalentaria</taxon>
        <taxon>Atherinomorphae</taxon>
        <taxon>Cyprinodontiformes</taxon>
        <taxon>Goodeidae</taxon>
        <taxon>Characodon</taxon>
    </lineage>
</organism>
<feature type="region of interest" description="Disordered" evidence="2">
    <location>
        <begin position="897"/>
        <end position="935"/>
    </location>
</feature>
<accession>A0ABU7E1N3</accession>
<gene>
    <name evidence="3" type="ORF">CHARACLAT_004520</name>
</gene>
<dbReference type="PANTHER" id="PTHR46569">
    <property type="entry name" value="E3 UBIQUITIN-PROTEIN LIGASE TRAIP"/>
    <property type="match status" value="1"/>
</dbReference>
<feature type="compositionally biased region" description="Pro residues" evidence="2">
    <location>
        <begin position="906"/>
        <end position="927"/>
    </location>
</feature>
<evidence type="ECO:0000313" key="4">
    <source>
        <dbReference type="Proteomes" id="UP001352852"/>
    </source>
</evidence>
<dbReference type="EMBL" id="JAHUTJ010041197">
    <property type="protein sequence ID" value="MED6279804.1"/>
    <property type="molecule type" value="Genomic_DNA"/>
</dbReference>
<dbReference type="Proteomes" id="UP001352852">
    <property type="component" value="Unassembled WGS sequence"/>
</dbReference>